<accession>A0A4S8KUJ7</accession>
<feature type="region of interest" description="Disordered" evidence="1">
    <location>
        <begin position="197"/>
        <end position="244"/>
    </location>
</feature>
<dbReference type="EMBL" id="ML180011">
    <property type="protein sequence ID" value="THU79566.1"/>
    <property type="molecule type" value="Genomic_DNA"/>
</dbReference>
<feature type="region of interest" description="Disordered" evidence="1">
    <location>
        <begin position="159"/>
        <end position="179"/>
    </location>
</feature>
<feature type="compositionally biased region" description="Basic and acidic residues" evidence="1">
    <location>
        <begin position="201"/>
        <end position="212"/>
    </location>
</feature>
<organism evidence="2 3">
    <name type="scientific">Dendrothele bispora (strain CBS 962.96)</name>
    <dbReference type="NCBI Taxonomy" id="1314807"/>
    <lineage>
        <taxon>Eukaryota</taxon>
        <taxon>Fungi</taxon>
        <taxon>Dikarya</taxon>
        <taxon>Basidiomycota</taxon>
        <taxon>Agaricomycotina</taxon>
        <taxon>Agaricomycetes</taxon>
        <taxon>Agaricomycetidae</taxon>
        <taxon>Agaricales</taxon>
        <taxon>Agaricales incertae sedis</taxon>
        <taxon>Dendrothele</taxon>
    </lineage>
</organism>
<sequence length="258" mass="28287">MIELIAPLLLQRDGKPQSGASCSDILSSTSDLVSVAGNLAEDFTKFLSAAGIAAVVINFLGAKYQGIPLTALCFGAYIVDLTLILHNLFMDMLLHDPPRPVSREFVRDTLRSYKTENASRVHDLVHDIVYGRQALRPEERIADLIRKELRMDPLQDIPASRAHNERLEVRNEEPEASTQGVEIVPDQITGDSIGIQDVNMGEDRTSGVREPEQNGNTGENDKVESTLPKQNTDAGDQGGQHEDSEGCCKSIFSCCVCH</sequence>
<dbReference type="OrthoDB" id="391988at2759"/>
<reference evidence="2 3" key="1">
    <citation type="journal article" date="2019" name="Nat. Ecol. Evol.">
        <title>Megaphylogeny resolves global patterns of mushroom evolution.</title>
        <authorList>
            <person name="Varga T."/>
            <person name="Krizsan K."/>
            <person name="Foldi C."/>
            <person name="Dima B."/>
            <person name="Sanchez-Garcia M."/>
            <person name="Sanchez-Ramirez S."/>
            <person name="Szollosi G.J."/>
            <person name="Szarkandi J.G."/>
            <person name="Papp V."/>
            <person name="Albert L."/>
            <person name="Andreopoulos W."/>
            <person name="Angelini C."/>
            <person name="Antonin V."/>
            <person name="Barry K.W."/>
            <person name="Bougher N.L."/>
            <person name="Buchanan P."/>
            <person name="Buyck B."/>
            <person name="Bense V."/>
            <person name="Catcheside P."/>
            <person name="Chovatia M."/>
            <person name="Cooper J."/>
            <person name="Damon W."/>
            <person name="Desjardin D."/>
            <person name="Finy P."/>
            <person name="Geml J."/>
            <person name="Haridas S."/>
            <person name="Hughes K."/>
            <person name="Justo A."/>
            <person name="Karasinski D."/>
            <person name="Kautmanova I."/>
            <person name="Kiss B."/>
            <person name="Kocsube S."/>
            <person name="Kotiranta H."/>
            <person name="LaButti K.M."/>
            <person name="Lechner B.E."/>
            <person name="Liimatainen K."/>
            <person name="Lipzen A."/>
            <person name="Lukacs Z."/>
            <person name="Mihaltcheva S."/>
            <person name="Morgado L.N."/>
            <person name="Niskanen T."/>
            <person name="Noordeloos M.E."/>
            <person name="Ohm R.A."/>
            <person name="Ortiz-Santana B."/>
            <person name="Ovrebo C."/>
            <person name="Racz N."/>
            <person name="Riley R."/>
            <person name="Savchenko A."/>
            <person name="Shiryaev A."/>
            <person name="Soop K."/>
            <person name="Spirin V."/>
            <person name="Szebenyi C."/>
            <person name="Tomsovsky M."/>
            <person name="Tulloss R.E."/>
            <person name="Uehling J."/>
            <person name="Grigoriev I.V."/>
            <person name="Vagvolgyi C."/>
            <person name="Papp T."/>
            <person name="Martin F.M."/>
            <person name="Miettinen O."/>
            <person name="Hibbett D.S."/>
            <person name="Nagy L.G."/>
        </authorList>
    </citation>
    <scope>NUCLEOTIDE SEQUENCE [LARGE SCALE GENOMIC DNA]</scope>
    <source>
        <strain evidence="2 3">CBS 962.96</strain>
    </source>
</reference>
<gene>
    <name evidence="2" type="ORF">K435DRAFT_973111</name>
</gene>
<evidence type="ECO:0000313" key="2">
    <source>
        <dbReference type="EMBL" id="THU79566.1"/>
    </source>
</evidence>
<evidence type="ECO:0000256" key="1">
    <source>
        <dbReference type="SAM" id="MobiDB-lite"/>
    </source>
</evidence>
<keyword evidence="3" id="KW-1185">Reference proteome</keyword>
<dbReference type="AlphaFoldDB" id="A0A4S8KUJ7"/>
<proteinExistence type="predicted"/>
<protein>
    <submittedName>
        <fullName evidence="2">Uncharacterized protein</fullName>
    </submittedName>
</protein>
<name>A0A4S8KUJ7_DENBC</name>
<feature type="compositionally biased region" description="Basic and acidic residues" evidence="1">
    <location>
        <begin position="162"/>
        <end position="173"/>
    </location>
</feature>
<evidence type="ECO:0000313" key="3">
    <source>
        <dbReference type="Proteomes" id="UP000297245"/>
    </source>
</evidence>
<dbReference type="Proteomes" id="UP000297245">
    <property type="component" value="Unassembled WGS sequence"/>
</dbReference>